<dbReference type="InterPro" id="IPR036779">
    <property type="entry name" value="LysM_dom_sf"/>
</dbReference>
<dbReference type="EMBL" id="KJ489397">
    <property type="protein sequence ID" value="AHZ09536.1"/>
    <property type="molecule type" value="Genomic_DNA"/>
</dbReference>
<dbReference type="RefSeq" id="YP_009037002.1">
    <property type="nucleotide sequence ID" value="NC_024216.1"/>
</dbReference>
<reference evidence="2" key="1">
    <citation type="submission" date="2014-09" db="EMBL/GenBank/DDBJ databases">
        <authorList>
            <person name="Sauder A.B."/>
            <person name="McKenzie Q.R."/>
            <person name="Temple L.M."/>
            <person name="Alexis B.K."/>
            <person name="Al-Atrache Z."/>
            <person name="Lewis L.O."/>
            <person name="Loesser-Casey K.E."/>
            <person name="Mitchell K.J."/>
        </authorList>
    </citation>
    <scope>NUCLEOTIDE SEQUENCE [LARGE SCALE GENOMIC DNA]</scope>
</reference>
<keyword evidence="2" id="KW-1185">Reference proteome</keyword>
<dbReference type="SUPFAM" id="SSF160719">
    <property type="entry name" value="gpW/gp25-like"/>
    <property type="match status" value="1"/>
</dbReference>
<dbReference type="CDD" id="cd00118">
    <property type="entry name" value="LysM"/>
    <property type="match status" value="1"/>
</dbReference>
<sequence length="239" mass="26991">MVQFLRKIISSGDTLQSIAQHHLGDVSRWRELATLNNLRYPYIVETNQEKLKNPDHLVTVGDTIMYQVEDGNRDQIVTALKNGAVYDKEEIYAMALGKDLYVLPKPDDMKASGWNSEILGLTASPRKDLQTIQGINNLKQSLLMRLLTPRGSYLNHPNYGSFLDDYLGRKSTEENITIILAEIERTIRTDGRIKSVERVNYYLDGNTLVVSLQITAISIDEAFDMVLSAKESGEITLLN</sequence>
<accession>A0A024B013</accession>
<dbReference type="Gene3D" id="3.10.450.40">
    <property type="match status" value="1"/>
</dbReference>
<dbReference type="GeneID" id="19526402"/>
<dbReference type="Pfam" id="PF10934">
    <property type="entry name" value="Sheath_initiator"/>
    <property type="match status" value="1"/>
</dbReference>
<protein>
    <submittedName>
        <fullName evidence="1">Baseplate protein</fullName>
    </submittedName>
</protein>
<dbReference type="Proteomes" id="UP000026902">
    <property type="component" value="Segment"/>
</dbReference>
<evidence type="ECO:0000313" key="1">
    <source>
        <dbReference type="EMBL" id="AHZ09536.1"/>
    </source>
</evidence>
<dbReference type="Gene3D" id="3.10.350.10">
    <property type="entry name" value="LysM domain"/>
    <property type="match status" value="1"/>
</dbReference>
<organism evidence="1 2">
    <name type="scientific">Bacillus phage CAM003</name>
    <dbReference type="NCBI Taxonomy" id="1486657"/>
    <lineage>
        <taxon>Viruses</taxon>
        <taxon>Duplodnaviria</taxon>
        <taxon>Heunggongvirae</taxon>
        <taxon>Uroviricota</taxon>
        <taxon>Caudoviricetes</taxon>
        <taxon>Herelleviridae</taxon>
        <taxon>Bastillevirinae</taxon>
        <taxon>Bastillevirus</taxon>
        <taxon>Bastillevirus CAM003</taxon>
    </lineage>
</organism>
<dbReference type="InterPro" id="IPR018392">
    <property type="entry name" value="LysM"/>
</dbReference>
<dbReference type="KEGG" id="vg:19526402"/>
<proteinExistence type="predicted"/>
<name>A0A024B013_9CAUD</name>
<dbReference type="InterPro" id="IPR020288">
    <property type="entry name" value="Sheath_initiator"/>
</dbReference>
<evidence type="ECO:0000313" key="2">
    <source>
        <dbReference type="Proteomes" id="UP000026902"/>
    </source>
</evidence>